<evidence type="ECO:0000256" key="6">
    <source>
        <dbReference type="ARBA" id="ARBA00022729"/>
    </source>
</evidence>
<dbReference type="CDD" id="cd00342">
    <property type="entry name" value="gram_neg_porins"/>
    <property type="match status" value="1"/>
</dbReference>
<gene>
    <name evidence="12" type="ORF">F7R26_033745</name>
</gene>
<sequence>MRKKGCRSAITGSAFPRIHLRRLCLASLATTALGMAANASAAQPDGVSLSGLVTAGPTVTSNVGGASRYGVDSGPYRPNYIAMNGSETLSPDMAAYFRLAGRFFADNGQTVGQLFNTNAIVGLRGSLGDLALGYTRDFMFDFLTIPGFSGSWFGGIWGSPQGPFLNFGGVYSPARVGSFDADRTNGEALANAAKYTKQFGPLKLGAMYALGERTTSINDGSTYSLGALYETPRYGAAVAYTDFRDSSTPTSRGHFQTMGLGAKWNIGESTIAGSYTRVRNALTNGAIDTFGTGATVPVGESYTINLHYQYMKGNAALQDRYAHQVLLKLDKALSLRTHVYLQAAFQKAGGTADAKAFINGAAGPSDSNKQVLSGLFVEHAF</sequence>
<evidence type="ECO:0000256" key="3">
    <source>
        <dbReference type="ARBA" id="ARBA00022448"/>
    </source>
</evidence>
<dbReference type="Proteomes" id="UP000397656">
    <property type="component" value="Chromosome 2"/>
</dbReference>
<dbReference type="InterPro" id="IPR023614">
    <property type="entry name" value="Porin_dom_sf"/>
</dbReference>
<name>A0A643FVK3_9BURK</name>
<evidence type="ECO:0000256" key="8">
    <source>
        <dbReference type="ARBA" id="ARBA00023114"/>
    </source>
</evidence>
<evidence type="ECO:0000256" key="9">
    <source>
        <dbReference type="ARBA" id="ARBA00023136"/>
    </source>
</evidence>
<proteinExistence type="predicted"/>
<dbReference type="SUPFAM" id="SSF56935">
    <property type="entry name" value="Porins"/>
    <property type="match status" value="1"/>
</dbReference>
<dbReference type="AlphaFoldDB" id="A0A643FVK3"/>
<evidence type="ECO:0000256" key="1">
    <source>
        <dbReference type="ARBA" id="ARBA00004571"/>
    </source>
</evidence>
<dbReference type="GO" id="GO:0046930">
    <property type="term" value="C:pore complex"/>
    <property type="evidence" value="ECO:0007669"/>
    <property type="project" value="UniProtKB-KW"/>
</dbReference>
<keyword evidence="8" id="KW-0626">Porin</keyword>
<keyword evidence="4" id="KW-1134">Transmembrane beta strand</keyword>
<feature type="domain" description="Porin" evidence="11">
    <location>
        <begin position="29"/>
        <end position="348"/>
    </location>
</feature>
<keyword evidence="10" id="KW-0998">Cell outer membrane</keyword>
<dbReference type="Gene3D" id="2.40.160.10">
    <property type="entry name" value="Porin"/>
    <property type="match status" value="1"/>
</dbReference>
<dbReference type="PANTHER" id="PTHR34501:SF9">
    <property type="entry name" value="MAJOR OUTER MEMBRANE PROTEIN P.IA"/>
    <property type="match status" value="1"/>
</dbReference>
<evidence type="ECO:0000259" key="11">
    <source>
        <dbReference type="Pfam" id="PF13609"/>
    </source>
</evidence>
<dbReference type="Pfam" id="PF13609">
    <property type="entry name" value="Porin_4"/>
    <property type="match status" value="1"/>
</dbReference>
<dbReference type="GeneID" id="98405933"/>
<dbReference type="GO" id="GO:0006811">
    <property type="term" value="P:monoatomic ion transport"/>
    <property type="evidence" value="ECO:0007669"/>
    <property type="project" value="UniProtKB-KW"/>
</dbReference>
<keyword evidence="9" id="KW-0472">Membrane</keyword>
<dbReference type="GO" id="GO:0009279">
    <property type="term" value="C:cell outer membrane"/>
    <property type="evidence" value="ECO:0007669"/>
    <property type="project" value="UniProtKB-SubCell"/>
</dbReference>
<dbReference type="InterPro" id="IPR050298">
    <property type="entry name" value="Gram-neg_bact_OMP"/>
</dbReference>
<evidence type="ECO:0000313" key="13">
    <source>
        <dbReference type="Proteomes" id="UP000397656"/>
    </source>
</evidence>
<dbReference type="InterPro" id="IPR033900">
    <property type="entry name" value="Gram_neg_porin_domain"/>
</dbReference>
<evidence type="ECO:0000256" key="2">
    <source>
        <dbReference type="ARBA" id="ARBA00011233"/>
    </source>
</evidence>
<dbReference type="RefSeq" id="WP_150987334.1">
    <property type="nucleotide sequence ID" value="NZ_CP062804.1"/>
</dbReference>
<evidence type="ECO:0000256" key="4">
    <source>
        <dbReference type="ARBA" id="ARBA00022452"/>
    </source>
</evidence>
<evidence type="ECO:0000256" key="7">
    <source>
        <dbReference type="ARBA" id="ARBA00023065"/>
    </source>
</evidence>
<accession>A0A643FVK3</accession>
<reference evidence="12 13" key="1">
    <citation type="submission" date="2020-10" db="EMBL/GenBank/DDBJ databases">
        <title>Complete genome sequence of Cupriavidus basilensis CCUG 49340T.</title>
        <authorList>
            <person name="Salva-Serra F."/>
            <person name="Donoso R.A."/>
            <person name="Cho K.H."/>
            <person name="Yoo J.A."/>
            <person name="Lee K."/>
            <person name="Yoon S.-H."/>
            <person name="Perez-Pantoja D."/>
            <person name="Moore E.R.B."/>
        </authorList>
    </citation>
    <scope>NUCLEOTIDE SEQUENCE [LARGE SCALE GENOMIC DNA]</scope>
    <source>
        <strain evidence="13">CCUG 49340</strain>
    </source>
</reference>
<keyword evidence="7" id="KW-0406">Ion transport</keyword>
<dbReference type="GO" id="GO:0015288">
    <property type="term" value="F:porin activity"/>
    <property type="evidence" value="ECO:0007669"/>
    <property type="project" value="UniProtKB-KW"/>
</dbReference>
<evidence type="ECO:0000256" key="10">
    <source>
        <dbReference type="ARBA" id="ARBA00023237"/>
    </source>
</evidence>
<comment type="subunit">
    <text evidence="2">Homotrimer.</text>
</comment>
<keyword evidence="5" id="KW-0812">Transmembrane</keyword>
<evidence type="ECO:0000313" key="12">
    <source>
        <dbReference type="EMBL" id="QOT79654.1"/>
    </source>
</evidence>
<dbReference type="EMBL" id="CP062804">
    <property type="protein sequence ID" value="QOT79654.1"/>
    <property type="molecule type" value="Genomic_DNA"/>
</dbReference>
<keyword evidence="6" id="KW-0732">Signal</keyword>
<organism evidence="12 13">
    <name type="scientific">Cupriavidus basilensis</name>
    <dbReference type="NCBI Taxonomy" id="68895"/>
    <lineage>
        <taxon>Bacteria</taxon>
        <taxon>Pseudomonadati</taxon>
        <taxon>Pseudomonadota</taxon>
        <taxon>Betaproteobacteria</taxon>
        <taxon>Burkholderiales</taxon>
        <taxon>Burkholderiaceae</taxon>
        <taxon>Cupriavidus</taxon>
    </lineage>
</organism>
<dbReference type="PANTHER" id="PTHR34501">
    <property type="entry name" value="PROTEIN YDDL-RELATED"/>
    <property type="match status" value="1"/>
</dbReference>
<comment type="subcellular location">
    <subcellularLocation>
        <location evidence="1">Cell outer membrane</location>
        <topology evidence="1">Multi-pass membrane protein</topology>
    </subcellularLocation>
</comment>
<protein>
    <submittedName>
        <fullName evidence="12">Porin</fullName>
    </submittedName>
</protein>
<keyword evidence="3" id="KW-0813">Transport</keyword>
<evidence type="ECO:0000256" key="5">
    <source>
        <dbReference type="ARBA" id="ARBA00022692"/>
    </source>
</evidence>